<dbReference type="AlphaFoldDB" id="A0A6J4SV90"/>
<dbReference type="EMBL" id="CADCVR010000075">
    <property type="protein sequence ID" value="CAA9506130.1"/>
    <property type="molecule type" value="Genomic_DNA"/>
</dbReference>
<name>A0A6J4SV90_9ACTN</name>
<feature type="compositionally biased region" description="Low complexity" evidence="1">
    <location>
        <begin position="45"/>
        <end position="58"/>
    </location>
</feature>
<feature type="region of interest" description="Disordered" evidence="1">
    <location>
        <begin position="1"/>
        <end position="156"/>
    </location>
</feature>
<organism evidence="2">
    <name type="scientific">uncultured Solirubrobacteraceae bacterium</name>
    <dbReference type="NCBI Taxonomy" id="1162706"/>
    <lineage>
        <taxon>Bacteria</taxon>
        <taxon>Bacillati</taxon>
        <taxon>Actinomycetota</taxon>
        <taxon>Thermoleophilia</taxon>
        <taxon>Solirubrobacterales</taxon>
        <taxon>Solirubrobacteraceae</taxon>
        <taxon>environmental samples</taxon>
    </lineage>
</organism>
<protein>
    <submittedName>
        <fullName evidence="2">Uncharacterized protein</fullName>
    </submittedName>
</protein>
<evidence type="ECO:0000313" key="2">
    <source>
        <dbReference type="EMBL" id="CAA9506130.1"/>
    </source>
</evidence>
<sequence length="156" mass="17013">ARGRPRRPGARRPRGTDPPPSPRWAAGGRELAPARPLRPRRGLGLRRQPPRVLGPRAPRGGGLPLGQHRGVPRRGDQQLHLEPPLDLPRRCGRGSRGVPGRALLRRLARGPARGAGDPRGARARRRRAEADRPGAGRPRRNPAELRGQQALELPPV</sequence>
<feature type="non-terminal residue" evidence="2">
    <location>
        <position position="1"/>
    </location>
</feature>
<reference evidence="2" key="1">
    <citation type="submission" date="2020-02" db="EMBL/GenBank/DDBJ databases">
        <authorList>
            <person name="Meier V. D."/>
        </authorList>
    </citation>
    <scope>NUCLEOTIDE SEQUENCE</scope>
    <source>
        <strain evidence="2">AVDCRST_MAG53</strain>
    </source>
</reference>
<accession>A0A6J4SV90</accession>
<feature type="non-terminal residue" evidence="2">
    <location>
        <position position="156"/>
    </location>
</feature>
<gene>
    <name evidence="2" type="ORF">AVDCRST_MAG53-2430</name>
</gene>
<feature type="compositionally biased region" description="Basic residues" evidence="1">
    <location>
        <begin position="1"/>
        <end position="13"/>
    </location>
</feature>
<evidence type="ECO:0000256" key="1">
    <source>
        <dbReference type="SAM" id="MobiDB-lite"/>
    </source>
</evidence>
<proteinExistence type="predicted"/>